<dbReference type="PANTHER" id="PTHR30250">
    <property type="entry name" value="PST FAMILY PREDICTED COLANIC ACID TRANSPORTER"/>
    <property type="match status" value="1"/>
</dbReference>
<dbReference type="Proteomes" id="UP000824101">
    <property type="component" value="Unassembled WGS sequence"/>
</dbReference>
<protein>
    <recommendedName>
        <fullName evidence="10">Polysaccharide biosynthesis protein C-terminal domain-containing protein</fullName>
    </recommendedName>
</protein>
<gene>
    <name evidence="8" type="ORF">IAA17_04830</name>
</gene>
<evidence type="ECO:0000256" key="7">
    <source>
        <dbReference type="SAM" id="Phobius"/>
    </source>
</evidence>
<feature type="transmembrane region" description="Helical" evidence="7">
    <location>
        <begin position="389"/>
        <end position="409"/>
    </location>
</feature>
<feature type="transmembrane region" description="Helical" evidence="7">
    <location>
        <begin position="415"/>
        <end position="434"/>
    </location>
</feature>
<evidence type="ECO:0000256" key="4">
    <source>
        <dbReference type="ARBA" id="ARBA00022989"/>
    </source>
</evidence>
<evidence type="ECO:0008006" key="10">
    <source>
        <dbReference type="Google" id="ProtNLM"/>
    </source>
</evidence>
<feature type="transmembrane region" description="Helical" evidence="7">
    <location>
        <begin position="360"/>
        <end position="382"/>
    </location>
</feature>
<proteinExistence type="predicted"/>
<keyword evidence="2" id="KW-1003">Cell membrane</keyword>
<comment type="caution">
    <text evidence="8">The sequence shown here is derived from an EMBL/GenBank/DDBJ whole genome shotgun (WGS) entry which is preliminary data.</text>
</comment>
<organism evidence="8 9">
    <name type="scientific">Candidatus Lachnoclostridium stercorigallinarum</name>
    <dbReference type="NCBI Taxonomy" id="2838634"/>
    <lineage>
        <taxon>Bacteria</taxon>
        <taxon>Bacillati</taxon>
        <taxon>Bacillota</taxon>
        <taxon>Clostridia</taxon>
        <taxon>Lachnospirales</taxon>
        <taxon>Lachnospiraceae</taxon>
    </lineage>
</organism>
<evidence type="ECO:0000256" key="2">
    <source>
        <dbReference type="ARBA" id="ARBA00022475"/>
    </source>
</evidence>
<keyword evidence="3 7" id="KW-0812">Transmembrane</keyword>
<evidence type="ECO:0000256" key="3">
    <source>
        <dbReference type="ARBA" id="ARBA00022692"/>
    </source>
</evidence>
<feature type="transmembrane region" description="Helical" evidence="7">
    <location>
        <begin position="133"/>
        <end position="151"/>
    </location>
</feature>
<evidence type="ECO:0000256" key="1">
    <source>
        <dbReference type="ARBA" id="ARBA00004651"/>
    </source>
</evidence>
<name>A0A9D2GHT9_9FIRM</name>
<dbReference type="GO" id="GO:0005886">
    <property type="term" value="C:plasma membrane"/>
    <property type="evidence" value="ECO:0007669"/>
    <property type="project" value="UniProtKB-SubCell"/>
</dbReference>
<evidence type="ECO:0000256" key="6">
    <source>
        <dbReference type="SAM" id="MobiDB-lite"/>
    </source>
</evidence>
<feature type="transmembrane region" description="Helical" evidence="7">
    <location>
        <begin position="296"/>
        <end position="314"/>
    </location>
</feature>
<dbReference type="InterPro" id="IPR050833">
    <property type="entry name" value="Poly_Biosynth_Transport"/>
</dbReference>
<evidence type="ECO:0000256" key="5">
    <source>
        <dbReference type="ARBA" id="ARBA00023136"/>
    </source>
</evidence>
<feature type="transmembrane region" description="Helical" evidence="7">
    <location>
        <begin position="210"/>
        <end position="228"/>
    </location>
</feature>
<evidence type="ECO:0000313" key="8">
    <source>
        <dbReference type="EMBL" id="HIZ79092.1"/>
    </source>
</evidence>
<dbReference type="EMBL" id="DXBC01000072">
    <property type="protein sequence ID" value="HIZ79092.1"/>
    <property type="molecule type" value="Genomic_DNA"/>
</dbReference>
<dbReference type="AlphaFoldDB" id="A0A9D2GHT9"/>
<evidence type="ECO:0000313" key="9">
    <source>
        <dbReference type="Proteomes" id="UP000824101"/>
    </source>
</evidence>
<keyword evidence="4 7" id="KW-1133">Transmembrane helix</keyword>
<accession>A0A9D2GHT9</accession>
<comment type="subcellular location">
    <subcellularLocation>
        <location evidence="1">Cell membrane</location>
        <topology evidence="1">Multi-pass membrane protein</topology>
    </subcellularLocation>
</comment>
<reference evidence="8" key="2">
    <citation type="submission" date="2021-04" db="EMBL/GenBank/DDBJ databases">
        <authorList>
            <person name="Gilroy R."/>
        </authorList>
    </citation>
    <scope>NUCLEOTIDE SEQUENCE</scope>
    <source>
        <strain evidence="8">ChiBcec1-1093</strain>
    </source>
</reference>
<keyword evidence="5 7" id="KW-0472">Membrane</keyword>
<feature type="transmembrane region" description="Helical" evidence="7">
    <location>
        <begin position="158"/>
        <end position="180"/>
    </location>
</feature>
<dbReference type="PANTHER" id="PTHR30250:SF21">
    <property type="entry name" value="LIPID II FLIPPASE MURJ"/>
    <property type="match status" value="1"/>
</dbReference>
<feature type="transmembrane region" description="Helical" evidence="7">
    <location>
        <begin position="56"/>
        <end position="79"/>
    </location>
</feature>
<feature type="transmembrane region" description="Helical" evidence="7">
    <location>
        <begin position="249"/>
        <end position="276"/>
    </location>
</feature>
<sequence length="482" mass="49856">MGNNRSRTEKQREGNTGAGGLSPLALWAVAAGAAFQLAVFRQIGTEGGVSYASPCLAYGVLLLLSAFGVPEAVAGITAAKRRKGRRSEASALFWSALVLAFLAGGVLAAALWFGGDGIAAYFGRPMEAAVWRVLAPAAWMMVCLGVIRGYFSGMGLSWLTEVSLVLEQIFGGAASLWLALSGAEEEIRSGLVYGTDTYAGVFQAEGAVKGLGAGAALSLAFLILMLVLRRKKMFPAGMGKGRSPLLSAASAAGNAIPGLVTVLAAGGSFLLGAVWYGKADPSGWAEFARCETAVCLVAAAVSAPGVWKASVLPGGRSGLRARLKEAVRLALVPAAAGGILLAVPGQFLYRGLFGDESASWLLMAFAVSVPLLSLAAVFTAALFRLKKRVFAAGAAVISLGIWGLLLRGLLSGAGIGVYSLAAAQGAAYLCFCLLEGAVLQVMTGGGSRDREENVRPVRTSRRPETGRPSEPVSLRGRSRRRR</sequence>
<feature type="transmembrane region" description="Helical" evidence="7">
    <location>
        <begin position="21"/>
        <end position="44"/>
    </location>
</feature>
<feature type="region of interest" description="Disordered" evidence="6">
    <location>
        <begin position="446"/>
        <end position="482"/>
    </location>
</feature>
<feature type="compositionally biased region" description="Basic and acidic residues" evidence="6">
    <location>
        <begin position="447"/>
        <end position="467"/>
    </location>
</feature>
<feature type="transmembrane region" description="Helical" evidence="7">
    <location>
        <begin position="326"/>
        <end position="348"/>
    </location>
</feature>
<reference evidence="8" key="1">
    <citation type="journal article" date="2021" name="PeerJ">
        <title>Extensive microbial diversity within the chicken gut microbiome revealed by metagenomics and culture.</title>
        <authorList>
            <person name="Gilroy R."/>
            <person name="Ravi A."/>
            <person name="Getino M."/>
            <person name="Pursley I."/>
            <person name="Horton D.L."/>
            <person name="Alikhan N.F."/>
            <person name="Baker D."/>
            <person name="Gharbi K."/>
            <person name="Hall N."/>
            <person name="Watson M."/>
            <person name="Adriaenssens E.M."/>
            <person name="Foster-Nyarko E."/>
            <person name="Jarju S."/>
            <person name="Secka A."/>
            <person name="Antonio M."/>
            <person name="Oren A."/>
            <person name="Chaudhuri R.R."/>
            <person name="La Ragione R."/>
            <person name="Hildebrand F."/>
            <person name="Pallen M.J."/>
        </authorList>
    </citation>
    <scope>NUCLEOTIDE SEQUENCE</scope>
    <source>
        <strain evidence="8">ChiBcec1-1093</strain>
    </source>
</reference>
<feature type="transmembrane region" description="Helical" evidence="7">
    <location>
        <begin position="91"/>
        <end position="113"/>
    </location>
</feature>